<protein>
    <submittedName>
        <fullName evidence="1 3">Uncharacterized protein</fullName>
    </submittedName>
</protein>
<reference evidence="3" key="2">
    <citation type="submission" date="2020-04" db="EMBL/GenBank/DDBJ databases">
        <authorList>
            <consortium name="NCBI Genome Project"/>
        </authorList>
    </citation>
    <scope>NUCLEOTIDE SEQUENCE</scope>
    <source>
        <strain evidence="3">CBS 304.34</strain>
    </source>
</reference>
<dbReference type="AlphaFoldDB" id="A0A6A6Z4Z6"/>
<reference evidence="3" key="3">
    <citation type="submission" date="2025-04" db="UniProtKB">
        <authorList>
            <consortium name="RefSeq"/>
        </authorList>
    </citation>
    <scope>IDENTIFICATION</scope>
    <source>
        <strain evidence="3">CBS 304.34</strain>
    </source>
</reference>
<dbReference type="RefSeq" id="XP_033582862.1">
    <property type="nucleotide sequence ID" value="XM_033718779.1"/>
</dbReference>
<evidence type="ECO:0000313" key="1">
    <source>
        <dbReference type="EMBL" id="KAF2815898.1"/>
    </source>
</evidence>
<name>A0A6A6Z4Z6_9PEZI</name>
<reference evidence="1 3" key="1">
    <citation type="journal article" date="2020" name="Stud. Mycol.">
        <title>101 Dothideomycetes genomes: a test case for predicting lifestyles and emergence of pathogens.</title>
        <authorList>
            <person name="Haridas S."/>
            <person name="Albert R."/>
            <person name="Binder M."/>
            <person name="Bloem J."/>
            <person name="Labutti K."/>
            <person name="Salamov A."/>
            <person name="Andreopoulos B."/>
            <person name="Baker S."/>
            <person name="Barry K."/>
            <person name="Bills G."/>
            <person name="Bluhm B."/>
            <person name="Cannon C."/>
            <person name="Castanera R."/>
            <person name="Culley D."/>
            <person name="Daum C."/>
            <person name="Ezra D."/>
            <person name="Gonzalez J."/>
            <person name="Henrissat B."/>
            <person name="Kuo A."/>
            <person name="Liang C."/>
            <person name="Lipzen A."/>
            <person name="Lutzoni F."/>
            <person name="Magnuson J."/>
            <person name="Mondo S."/>
            <person name="Nolan M."/>
            <person name="Ohm R."/>
            <person name="Pangilinan J."/>
            <person name="Park H.-J."/>
            <person name="Ramirez L."/>
            <person name="Alfaro M."/>
            <person name="Sun H."/>
            <person name="Tritt A."/>
            <person name="Yoshinaga Y."/>
            <person name="Zwiers L.-H."/>
            <person name="Turgeon B."/>
            <person name="Goodwin S."/>
            <person name="Spatafora J."/>
            <person name="Crous P."/>
            <person name="Grigoriev I."/>
        </authorList>
    </citation>
    <scope>NUCLEOTIDE SEQUENCE</scope>
    <source>
        <strain evidence="1 3">CBS 304.34</strain>
    </source>
</reference>
<sequence length="100" mass="11362">MSTVTRLHSFPCASILVTRHALGVFTKTNEEACKFADAEFNDPYNHKHLHAAWAAIQKQRVRRIRHAAAKDPLLKMTTGEVFRLSGVAESTMMKRRRAEV</sequence>
<accession>A0A6A6Z4Z6</accession>
<evidence type="ECO:0000313" key="3">
    <source>
        <dbReference type="RefSeq" id="XP_033582862.1"/>
    </source>
</evidence>
<proteinExistence type="predicted"/>
<dbReference type="GeneID" id="54459672"/>
<dbReference type="EMBL" id="MU003693">
    <property type="protein sequence ID" value="KAF2815898.1"/>
    <property type="molecule type" value="Genomic_DNA"/>
</dbReference>
<gene>
    <name evidence="1 3" type="ORF">BDZ99DRAFT_457842</name>
</gene>
<organism evidence="1">
    <name type="scientific">Mytilinidion resinicola</name>
    <dbReference type="NCBI Taxonomy" id="574789"/>
    <lineage>
        <taxon>Eukaryota</taxon>
        <taxon>Fungi</taxon>
        <taxon>Dikarya</taxon>
        <taxon>Ascomycota</taxon>
        <taxon>Pezizomycotina</taxon>
        <taxon>Dothideomycetes</taxon>
        <taxon>Pleosporomycetidae</taxon>
        <taxon>Mytilinidiales</taxon>
        <taxon>Mytilinidiaceae</taxon>
        <taxon>Mytilinidion</taxon>
    </lineage>
</organism>
<evidence type="ECO:0000313" key="2">
    <source>
        <dbReference type="Proteomes" id="UP000504636"/>
    </source>
</evidence>
<dbReference type="Proteomes" id="UP000504636">
    <property type="component" value="Unplaced"/>
</dbReference>
<keyword evidence="2" id="KW-1185">Reference proteome</keyword>